<dbReference type="Proteomes" id="UP001217089">
    <property type="component" value="Unassembled WGS sequence"/>
</dbReference>
<name>A0ABQ9EQA6_TEGGR</name>
<accession>A0ABQ9EQA6</accession>
<sequence>MKLVLLNSSNKELGLGMSTYQTVQISLDSHTCKIAFFIVERTISVSTSLNKFFDFTSVVFCVAFVAGYPIDNL</sequence>
<evidence type="ECO:0000313" key="1">
    <source>
        <dbReference type="EMBL" id="KAJ8307398.1"/>
    </source>
</evidence>
<reference evidence="1 2" key="1">
    <citation type="submission" date="2022-12" db="EMBL/GenBank/DDBJ databases">
        <title>Chromosome-level genome of Tegillarca granosa.</title>
        <authorList>
            <person name="Kim J."/>
        </authorList>
    </citation>
    <scope>NUCLEOTIDE SEQUENCE [LARGE SCALE GENOMIC DNA]</scope>
    <source>
        <strain evidence="1">Teg-2019</strain>
        <tissue evidence="1">Adductor muscle</tissue>
    </source>
</reference>
<organism evidence="1 2">
    <name type="scientific">Tegillarca granosa</name>
    <name type="common">Malaysian cockle</name>
    <name type="synonym">Anadara granosa</name>
    <dbReference type="NCBI Taxonomy" id="220873"/>
    <lineage>
        <taxon>Eukaryota</taxon>
        <taxon>Metazoa</taxon>
        <taxon>Spiralia</taxon>
        <taxon>Lophotrochozoa</taxon>
        <taxon>Mollusca</taxon>
        <taxon>Bivalvia</taxon>
        <taxon>Autobranchia</taxon>
        <taxon>Pteriomorphia</taxon>
        <taxon>Arcoida</taxon>
        <taxon>Arcoidea</taxon>
        <taxon>Arcidae</taxon>
        <taxon>Tegillarca</taxon>
    </lineage>
</organism>
<evidence type="ECO:0000313" key="2">
    <source>
        <dbReference type="Proteomes" id="UP001217089"/>
    </source>
</evidence>
<proteinExistence type="predicted"/>
<gene>
    <name evidence="1" type="ORF">KUTeg_015482</name>
</gene>
<comment type="caution">
    <text evidence="1">The sequence shown here is derived from an EMBL/GenBank/DDBJ whole genome shotgun (WGS) entry which is preliminary data.</text>
</comment>
<keyword evidence="2" id="KW-1185">Reference proteome</keyword>
<protein>
    <submittedName>
        <fullName evidence="1">Uncharacterized protein</fullName>
    </submittedName>
</protein>
<dbReference type="EMBL" id="JARBDR010000793">
    <property type="protein sequence ID" value="KAJ8307398.1"/>
    <property type="molecule type" value="Genomic_DNA"/>
</dbReference>